<dbReference type="PROSITE" id="PS51736">
    <property type="entry name" value="RECOMBINASES_3"/>
    <property type="match status" value="1"/>
</dbReference>
<dbReference type="Pfam" id="PF00239">
    <property type="entry name" value="Resolvase"/>
    <property type="match status" value="1"/>
</dbReference>
<dbReference type="SUPFAM" id="SSF53041">
    <property type="entry name" value="Resolvase-like"/>
    <property type="match status" value="1"/>
</dbReference>
<dbReference type="PANTHER" id="PTHR30461:SF23">
    <property type="entry name" value="DNA RECOMBINASE-RELATED"/>
    <property type="match status" value="1"/>
</dbReference>
<keyword evidence="1" id="KW-0229">DNA integration</keyword>
<name>A0A4R6WDW5_9SPHI</name>
<protein>
    <submittedName>
        <fullName evidence="8">DNA invertase Pin-like site-specific DNA recombinase</fullName>
    </submittedName>
</protein>
<evidence type="ECO:0000313" key="8">
    <source>
        <dbReference type="EMBL" id="TDQ76013.1"/>
    </source>
</evidence>
<dbReference type="RefSeq" id="WP_133585923.1">
    <property type="nucleotide sequence ID" value="NZ_SNYV01000016.1"/>
</dbReference>
<dbReference type="Pfam" id="PF07508">
    <property type="entry name" value="Recombinase"/>
    <property type="match status" value="1"/>
</dbReference>
<accession>A0A4R6WDW5</accession>
<keyword evidence="2" id="KW-0238">DNA-binding</keyword>
<dbReference type="Gene3D" id="3.90.1750.20">
    <property type="entry name" value="Putative Large Serine Recombinase, Chain B, Domain 2"/>
    <property type="match status" value="1"/>
</dbReference>
<evidence type="ECO:0000256" key="2">
    <source>
        <dbReference type="ARBA" id="ARBA00023125"/>
    </source>
</evidence>
<dbReference type="OrthoDB" id="9815006at2"/>
<dbReference type="SMART" id="SM00857">
    <property type="entry name" value="Resolvase"/>
    <property type="match status" value="1"/>
</dbReference>
<dbReference type="InterPro" id="IPR050639">
    <property type="entry name" value="SSR_resolvase"/>
</dbReference>
<dbReference type="GO" id="GO:0003677">
    <property type="term" value="F:DNA binding"/>
    <property type="evidence" value="ECO:0007669"/>
    <property type="project" value="UniProtKB-KW"/>
</dbReference>
<dbReference type="PANTHER" id="PTHR30461">
    <property type="entry name" value="DNA-INVERTASE FROM LAMBDOID PROPHAGE"/>
    <property type="match status" value="1"/>
</dbReference>
<evidence type="ECO:0000259" key="6">
    <source>
        <dbReference type="PROSITE" id="PS51736"/>
    </source>
</evidence>
<dbReference type="InterPro" id="IPR038109">
    <property type="entry name" value="DNA_bind_recomb_sf"/>
</dbReference>
<dbReference type="InterPro" id="IPR025827">
    <property type="entry name" value="Zn_ribbon_recom_dom"/>
</dbReference>
<comment type="caution">
    <text evidence="8">The sequence shown here is derived from an EMBL/GenBank/DDBJ whole genome shotgun (WGS) entry which is preliminary data.</text>
</comment>
<organism evidence="8 9">
    <name type="scientific">Sphingobacterium yanglingense</name>
    <dbReference type="NCBI Taxonomy" id="1437280"/>
    <lineage>
        <taxon>Bacteria</taxon>
        <taxon>Pseudomonadati</taxon>
        <taxon>Bacteroidota</taxon>
        <taxon>Sphingobacteriia</taxon>
        <taxon>Sphingobacteriales</taxon>
        <taxon>Sphingobacteriaceae</taxon>
        <taxon>Sphingobacterium</taxon>
    </lineage>
</organism>
<sequence length="521" mass="59994">MKIADLYIRVSTDEQADKGYSQRDQEERLKRFCVTNKITVGQVIYEDHSAKTFNRPAWTNLLNNLKKKSSKTNLILFTKWDRFSRNAGDAYQMISTLTKLGVEPQAVEQPLDLSIPENKMMLAIYLAAPEVENDRRALNTFYGMRRARKEGCLMGKAPFGYINRSKEDGRKYVAFKDPEAFAMRWAFNEIAKGILAADQVRQKMNTQSPVKLSRSAFHVAIRNPLYCGKIFIAKFQDEEAHLVQGQHEPLISEELFNKVQYVLDGNKRVERPNTKILSDVNLPLRGFLVCPDCGRNLTGSASKGRTSRYYYYHCVSACGFRQKAEFANDIFEKGMHQFELDGGIKNVLKKLLLDNYKKFVQDPMNEKKRIVQEIDRLNTRLSVARNKLLSETIDDEEYLDIKKECKGQIDKLEEQLSKDGSDTKNFNVDKTLDKALQHIQNIPKLYSEGEIQTKRAIIGSIFPEKLEFDGKTYRTTRMNVIVNHIFQINNGLLQKKNRTNENIFHLSCLVAPSRIELLSNV</sequence>
<feature type="active site" description="O-(5'-phospho-DNA)-serine intermediate" evidence="4 5">
    <location>
        <position position="11"/>
    </location>
</feature>
<keyword evidence="9" id="KW-1185">Reference proteome</keyword>
<proteinExistence type="predicted"/>
<evidence type="ECO:0000256" key="5">
    <source>
        <dbReference type="PROSITE-ProRule" id="PRU10137"/>
    </source>
</evidence>
<dbReference type="InterPro" id="IPR006119">
    <property type="entry name" value="Resolv_N"/>
</dbReference>
<feature type="domain" description="Resolvase/invertase-type recombinase catalytic" evidence="6">
    <location>
        <begin position="3"/>
        <end position="151"/>
    </location>
</feature>
<dbReference type="InterPro" id="IPR011109">
    <property type="entry name" value="DNA_bind_recombinase_dom"/>
</dbReference>
<keyword evidence="3" id="KW-0233">DNA recombination</keyword>
<dbReference type="InterPro" id="IPR036162">
    <property type="entry name" value="Resolvase-like_N_sf"/>
</dbReference>
<dbReference type="CDD" id="cd00338">
    <property type="entry name" value="Ser_Recombinase"/>
    <property type="match status" value="1"/>
</dbReference>
<dbReference type="AlphaFoldDB" id="A0A4R6WDW5"/>
<feature type="domain" description="Recombinase" evidence="7">
    <location>
        <begin position="158"/>
        <end position="269"/>
    </location>
</feature>
<dbReference type="Pfam" id="PF13408">
    <property type="entry name" value="Zn_ribbon_recom"/>
    <property type="match status" value="1"/>
</dbReference>
<reference evidence="8 9" key="1">
    <citation type="submission" date="2019-03" db="EMBL/GenBank/DDBJ databases">
        <title>Genomic Encyclopedia of Archaeal and Bacterial Type Strains, Phase II (KMG-II): from individual species to whole genera.</title>
        <authorList>
            <person name="Goeker M."/>
        </authorList>
    </citation>
    <scope>NUCLEOTIDE SEQUENCE [LARGE SCALE GENOMIC DNA]</scope>
    <source>
        <strain evidence="8 9">DSM 28353</strain>
    </source>
</reference>
<dbReference type="Proteomes" id="UP000295292">
    <property type="component" value="Unassembled WGS sequence"/>
</dbReference>
<evidence type="ECO:0000256" key="4">
    <source>
        <dbReference type="PIRSR" id="PIRSR606118-50"/>
    </source>
</evidence>
<dbReference type="EMBL" id="SNYV01000016">
    <property type="protein sequence ID" value="TDQ76013.1"/>
    <property type="molecule type" value="Genomic_DNA"/>
</dbReference>
<dbReference type="GO" id="GO:0000150">
    <property type="term" value="F:DNA strand exchange activity"/>
    <property type="evidence" value="ECO:0007669"/>
    <property type="project" value="InterPro"/>
</dbReference>
<evidence type="ECO:0000259" key="7">
    <source>
        <dbReference type="PROSITE" id="PS51737"/>
    </source>
</evidence>
<dbReference type="InterPro" id="IPR006118">
    <property type="entry name" value="Recombinase_CS"/>
</dbReference>
<evidence type="ECO:0000256" key="1">
    <source>
        <dbReference type="ARBA" id="ARBA00022908"/>
    </source>
</evidence>
<dbReference type="PROSITE" id="PS51737">
    <property type="entry name" value="RECOMBINASE_DNA_BIND"/>
    <property type="match status" value="1"/>
</dbReference>
<evidence type="ECO:0000256" key="3">
    <source>
        <dbReference type="ARBA" id="ARBA00023172"/>
    </source>
</evidence>
<dbReference type="PROSITE" id="PS00397">
    <property type="entry name" value="RECOMBINASES_1"/>
    <property type="match status" value="1"/>
</dbReference>
<dbReference type="GO" id="GO:0015074">
    <property type="term" value="P:DNA integration"/>
    <property type="evidence" value="ECO:0007669"/>
    <property type="project" value="UniProtKB-KW"/>
</dbReference>
<evidence type="ECO:0000313" key="9">
    <source>
        <dbReference type="Proteomes" id="UP000295292"/>
    </source>
</evidence>
<dbReference type="Gene3D" id="3.40.50.1390">
    <property type="entry name" value="Resolvase, N-terminal catalytic domain"/>
    <property type="match status" value="1"/>
</dbReference>
<gene>
    <name evidence="8" type="ORF">CLV99_3710</name>
</gene>